<proteinExistence type="predicted"/>
<dbReference type="Gene3D" id="3.40.50.2000">
    <property type="entry name" value="Glycogen Phosphorylase B"/>
    <property type="match status" value="2"/>
</dbReference>
<dbReference type="GO" id="GO:0016757">
    <property type="term" value="F:glycosyltransferase activity"/>
    <property type="evidence" value="ECO:0007669"/>
    <property type="project" value="UniProtKB-KW"/>
</dbReference>
<dbReference type="Pfam" id="PF08550">
    <property type="entry name" value="GATA_AreA"/>
    <property type="match status" value="1"/>
</dbReference>
<keyword evidence="1" id="KW-0328">Glycosyltransferase</keyword>
<evidence type="ECO:0000259" key="4">
    <source>
        <dbReference type="Pfam" id="PF08550"/>
    </source>
</evidence>
<dbReference type="PANTHER" id="PTHR16504:SF4">
    <property type="entry name" value="5'(3')-DEOXYRIBONUCLEOTIDASE"/>
    <property type="match status" value="1"/>
</dbReference>
<evidence type="ECO:0000313" key="5">
    <source>
        <dbReference type="EMBL" id="KAK4538124.1"/>
    </source>
</evidence>
<dbReference type="Pfam" id="PF00534">
    <property type="entry name" value="Glycos_transf_1"/>
    <property type="match status" value="1"/>
</dbReference>
<evidence type="ECO:0000313" key="6">
    <source>
        <dbReference type="Proteomes" id="UP001301350"/>
    </source>
</evidence>
<comment type="caution">
    <text evidence="5">The sequence shown here is derived from an EMBL/GenBank/DDBJ whole genome shotgun (WGS) entry which is preliminary data.</text>
</comment>
<dbReference type="CDD" id="cd03801">
    <property type="entry name" value="GT4_PimA-like"/>
    <property type="match status" value="1"/>
</dbReference>
<dbReference type="GO" id="GO:0009223">
    <property type="term" value="P:pyrimidine deoxyribonucleotide catabolic process"/>
    <property type="evidence" value="ECO:0007669"/>
    <property type="project" value="TreeGrafter"/>
</dbReference>
<dbReference type="GO" id="GO:0008253">
    <property type="term" value="F:5'-nucleotidase activity"/>
    <property type="evidence" value="ECO:0007669"/>
    <property type="project" value="TreeGrafter"/>
</dbReference>
<feature type="domain" description="Nitrogen regulatory protein areA GATA-like" evidence="4">
    <location>
        <begin position="55"/>
        <end position="79"/>
    </location>
</feature>
<dbReference type="AlphaFoldDB" id="A0AAV9J0V3"/>
<evidence type="ECO:0000256" key="1">
    <source>
        <dbReference type="ARBA" id="ARBA00022676"/>
    </source>
</evidence>
<sequence length="621" mass="70495">MEALAPLLTGKPAGARPGGSDAGGELPAGADPYEDFDFMPYFEELKSEDDLRKTWRVFTKVKDVLDTGRRLENASWRMWFAKRSQGEVLQENEVMHELSALEKFDVDLQKDLQKMRQSTEGVMSSVFSSSEQKRFEEQDRRDRAKVIQQQLEHLVAVQQKHGLSEAAMDDVLGLANDIFGDAMDAAAMLQQQRPDDPTLKRMVVARLPRTYTEALAMLERVRRTTVEMPTCAAFGHSLERNGANNFLLYLIRELSDDFRFTLMTPKEGPMREDFEALGCRVLTVDATTDTYLEEVRRFVADHAFLIANTIMRAEAVIAAAELGRPSLWVIHEAWPQDQFDHYAKEVFQMSHVDGDLIRSGFRAASRIVFPANVQKICYQGLFEEHRAQVVYNGIPLAAINAFRASQSRDKVRAELGYRRTDLVVVHLGTICKRKGQLYTARAFSRLRNDEQVRRSGNHCRLLMVGARYIRDHEIAYQEEIKRELQASDAAADTVILEIQKNVLPYYHAADIVVVPSLNEVLPLVICEAMAFERPVVASRIDGIPEALTDGDEGYLVEPADDQVLYERLKQLALDDALRVRMGKKGRERVLKQFSFRAMAERYREVIEQAREEKTAPAASGS</sequence>
<evidence type="ECO:0008006" key="7">
    <source>
        <dbReference type="Google" id="ProtNLM"/>
    </source>
</evidence>
<feature type="domain" description="Glycosyl transferase family 1" evidence="3">
    <location>
        <begin position="408"/>
        <end position="588"/>
    </location>
</feature>
<evidence type="ECO:0000256" key="2">
    <source>
        <dbReference type="SAM" id="MobiDB-lite"/>
    </source>
</evidence>
<reference evidence="5 6" key="1">
    <citation type="submission" date="2022-07" db="EMBL/GenBank/DDBJ databases">
        <title>Genome-wide signatures of adaptation to extreme environments.</title>
        <authorList>
            <person name="Cho C.H."/>
            <person name="Yoon H.S."/>
        </authorList>
    </citation>
    <scope>NUCLEOTIDE SEQUENCE [LARGE SCALE GENOMIC DNA]</scope>
    <source>
        <strain evidence="5 6">DBV 063 E5</strain>
    </source>
</reference>
<gene>
    <name evidence="5" type="ORF">CDCA_CDCA16G4149</name>
</gene>
<keyword evidence="1" id="KW-0808">Transferase</keyword>
<evidence type="ECO:0000259" key="3">
    <source>
        <dbReference type="Pfam" id="PF00534"/>
    </source>
</evidence>
<dbReference type="InterPro" id="IPR013860">
    <property type="entry name" value="AreA_GATA"/>
</dbReference>
<keyword evidence="6" id="KW-1185">Reference proteome</keyword>
<dbReference type="InterPro" id="IPR001296">
    <property type="entry name" value="Glyco_trans_1"/>
</dbReference>
<organism evidence="5 6">
    <name type="scientific">Cyanidium caldarium</name>
    <name type="common">Red alga</name>
    <dbReference type="NCBI Taxonomy" id="2771"/>
    <lineage>
        <taxon>Eukaryota</taxon>
        <taxon>Rhodophyta</taxon>
        <taxon>Bangiophyceae</taxon>
        <taxon>Cyanidiales</taxon>
        <taxon>Cyanidiaceae</taxon>
        <taxon>Cyanidium</taxon>
    </lineage>
</organism>
<name>A0AAV9J0V3_CYACA</name>
<accession>A0AAV9J0V3</accession>
<protein>
    <recommendedName>
        <fullName evidence="7">Glycosyl transferase family 1 domain-containing protein</fullName>
    </recommendedName>
</protein>
<dbReference type="Proteomes" id="UP001301350">
    <property type="component" value="Unassembled WGS sequence"/>
</dbReference>
<dbReference type="SUPFAM" id="SSF53756">
    <property type="entry name" value="UDP-Glycosyltransferase/glycogen phosphorylase"/>
    <property type="match status" value="1"/>
</dbReference>
<feature type="region of interest" description="Disordered" evidence="2">
    <location>
        <begin position="1"/>
        <end position="29"/>
    </location>
</feature>
<dbReference type="EMBL" id="JANCYW010000016">
    <property type="protein sequence ID" value="KAK4538124.1"/>
    <property type="molecule type" value="Genomic_DNA"/>
</dbReference>
<dbReference type="PANTHER" id="PTHR16504">
    <property type="entry name" value="5'(3')-DEOXYRIBONUCLEOTIDASE"/>
    <property type="match status" value="1"/>
</dbReference>